<keyword evidence="3" id="KW-0378">Hydrolase</keyword>
<dbReference type="InterPro" id="IPR036264">
    <property type="entry name" value="Bact_exopeptidase_dim_dom"/>
</dbReference>
<accession>A0A0Q3WT17</accession>
<dbReference type="InterPro" id="IPR037484">
    <property type="entry name" value="AmhX-like"/>
</dbReference>
<feature type="domain" description="Peptidase M20 dimerisation" evidence="2">
    <location>
        <begin position="180"/>
        <end position="270"/>
    </location>
</feature>
<protein>
    <submittedName>
        <fullName evidence="3">Amidohydrolase</fullName>
    </submittedName>
</protein>
<dbReference type="InterPro" id="IPR002933">
    <property type="entry name" value="Peptidase_M20"/>
</dbReference>
<dbReference type="PANTHER" id="PTHR11014:SF122">
    <property type="entry name" value="AMIDOHYDROLASE AMHX"/>
    <property type="match status" value="1"/>
</dbReference>
<dbReference type="GO" id="GO:0046872">
    <property type="term" value="F:metal ion binding"/>
    <property type="evidence" value="ECO:0007669"/>
    <property type="project" value="UniProtKB-KW"/>
</dbReference>
<feature type="binding site" evidence="1">
    <location>
        <position position="348"/>
    </location>
    <ligand>
        <name>Mn(2+)</name>
        <dbReference type="ChEBI" id="CHEBI:29035"/>
        <label>2</label>
    </ligand>
</feature>
<proteinExistence type="predicted"/>
<dbReference type="SUPFAM" id="SSF53187">
    <property type="entry name" value="Zn-dependent exopeptidases"/>
    <property type="match status" value="1"/>
</dbReference>
<dbReference type="Gene3D" id="3.30.70.360">
    <property type="match status" value="1"/>
</dbReference>
<sequence>MGMFTEDIKDIQAEVMGIFEYLHAHPEVSMKEFHTTKFLKAKLEELGCKTLVFEDCPGVIAEIGDGTPKVGVRADMDALWQEVNGEFKANHSCGHDSHMTMVLGTLMLLKKQKSLPKGTIRFIFQPAEEIGEGAKKMIEKGVVDDLEFLYGVHVRPIQETENGRATPAILHGASNHISGTIIGEDAHGARPHLGTNAIEVAASLVHELAYIHIDPMIPHSVKMTKLHAGGESANIIPGQATFSLDLRAQTNKVMETLIEKVQSAVDSIAEFYKVKINLSIPESLAAATVNPEAKMIMAEAISDVLGRDKLDEALVTSGGEDFHFYSVKRKHLKATMLGLGCGLTPGLHHPHMTFDRNAILSGMQILATAVLKTMDKNTKKDDSVSPNQFVSN</sequence>
<feature type="binding site" evidence="1">
    <location>
        <position position="129"/>
    </location>
    <ligand>
        <name>Mn(2+)</name>
        <dbReference type="ChEBI" id="CHEBI:29035"/>
        <label>2</label>
    </ligand>
</feature>
<dbReference type="OrthoDB" id="9776731at2"/>
<keyword evidence="1" id="KW-0479">Metal-binding</keyword>
<dbReference type="InterPro" id="IPR017439">
    <property type="entry name" value="Amidohydrolase"/>
</dbReference>
<dbReference type="Gene3D" id="3.40.630.10">
    <property type="entry name" value="Zn peptidases"/>
    <property type="match status" value="1"/>
</dbReference>
<dbReference type="PATRIC" id="fig|157838.3.peg.490"/>
<evidence type="ECO:0000313" key="4">
    <source>
        <dbReference type="Proteomes" id="UP000051888"/>
    </source>
</evidence>
<keyword evidence="4" id="KW-1185">Reference proteome</keyword>
<organism evidence="3 4">
    <name type="scientific">Heyndrickxia shackletonii</name>
    <dbReference type="NCBI Taxonomy" id="157838"/>
    <lineage>
        <taxon>Bacteria</taxon>
        <taxon>Bacillati</taxon>
        <taxon>Bacillota</taxon>
        <taxon>Bacilli</taxon>
        <taxon>Bacillales</taxon>
        <taxon>Bacillaceae</taxon>
        <taxon>Heyndrickxia</taxon>
    </lineage>
</organism>
<dbReference type="AlphaFoldDB" id="A0A0Q3WT17"/>
<dbReference type="Proteomes" id="UP000051888">
    <property type="component" value="Unassembled WGS sequence"/>
</dbReference>
<dbReference type="PIRSF" id="PIRSF005962">
    <property type="entry name" value="Pept_M20D_amidohydro"/>
    <property type="match status" value="1"/>
</dbReference>
<dbReference type="SUPFAM" id="SSF55031">
    <property type="entry name" value="Bacterial exopeptidase dimerisation domain"/>
    <property type="match status" value="1"/>
</dbReference>
<feature type="binding site" evidence="1">
    <location>
        <position position="95"/>
    </location>
    <ligand>
        <name>Mn(2+)</name>
        <dbReference type="ChEBI" id="CHEBI:29035"/>
        <label>2</label>
    </ligand>
</feature>
<feature type="binding site" evidence="1">
    <location>
        <position position="93"/>
    </location>
    <ligand>
        <name>Mn(2+)</name>
        <dbReference type="ChEBI" id="CHEBI:29035"/>
        <label>2</label>
    </ligand>
</feature>
<dbReference type="CDD" id="cd08018">
    <property type="entry name" value="M20_Acy1_amhX-like"/>
    <property type="match status" value="1"/>
</dbReference>
<gene>
    <name evidence="3" type="ORF">AN964_02205</name>
</gene>
<dbReference type="EMBL" id="LJJC01000004">
    <property type="protein sequence ID" value="KQL52468.1"/>
    <property type="molecule type" value="Genomic_DNA"/>
</dbReference>
<dbReference type="GO" id="GO:0016787">
    <property type="term" value="F:hydrolase activity"/>
    <property type="evidence" value="ECO:0007669"/>
    <property type="project" value="UniProtKB-KW"/>
</dbReference>
<evidence type="ECO:0000259" key="2">
    <source>
        <dbReference type="Pfam" id="PF07687"/>
    </source>
</evidence>
<dbReference type="Pfam" id="PF07687">
    <property type="entry name" value="M20_dimer"/>
    <property type="match status" value="1"/>
</dbReference>
<dbReference type="NCBIfam" id="TIGR01891">
    <property type="entry name" value="amidohydrolases"/>
    <property type="match status" value="1"/>
</dbReference>
<comment type="cofactor">
    <cofactor evidence="1">
        <name>Mn(2+)</name>
        <dbReference type="ChEBI" id="CHEBI:29035"/>
    </cofactor>
    <text evidence="1">The Mn(2+) ion enhances activity.</text>
</comment>
<evidence type="ECO:0000256" key="1">
    <source>
        <dbReference type="PIRSR" id="PIRSR005962-1"/>
    </source>
</evidence>
<feature type="binding site" evidence="1">
    <location>
        <position position="153"/>
    </location>
    <ligand>
        <name>Mn(2+)</name>
        <dbReference type="ChEBI" id="CHEBI:29035"/>
        <label>2</label>
    </ligand>
</feature>
<dbReference type="Pfam" id="PF01546">
    <property type="entry name" value="Peptidase_M20"/>
    <property type="match status" value="1"/>
</dbReference>
<name>A0A0Q3WT17_9BACI</name>
<comment type="caution">
    <text evidence="3">The sequence shown here is derived from an EMBL/GenBank/DDBJ whole genome shotgun (WGS) entry which is preliminary data.</text>
</comment>
<dbReference type="InterPro" id="IPR011650">
    <property type="entry name" value="Peptidase_M20_dimer"/>
</dbReference>
<reference evidence="3 4" key="1">
    <citation type="submission" date="2015-09" db="EMBL/GenBank/DDBJ databases">
        <title>Genome sequencing project for genomic taxonomy and phylogenomics of Bacillus-like bacteria.</title>
        <authorList>
            <person name="Liu B."/>
            <person name="Wang J."/>
            <person name="Zhu Y."/>
            <person name="Liu G."/>
            <person name="Chen Q."/>
            <person name="Chen Z."/>
            <person name="Lan J."/>
            <person name="Che J."/>
            <person name="Ge C."/>
            <person name="Shi H."/>
            <person name="Pan Z."/>
            <person name="Liu X."/>
        </authorList>
    </citation>
    <scope>NUCLEOTIDE SEQUENCE [LARGE SCALE GENOMIC DNA]</scope>
    <source>
        <strain evidence="3 4">LMG 18435</strain>
    </source>
</reference>
<evidence type="ECO:0000313" key="3">
    <source>
        <dbReference type="EMBL" id="KQL52468.1"/>
    </source>
</evidence>
<keyword evidence="1" id="KW-0464">Manganese</keyword>
<dbReference type="PANTHER" id="PTHR11014">
    <property type="entry name" value="PEPTIDASE M20 FAMILY MEMBER"/>
    <property type="match status" value="1"/>
</dbReference>